<feature type="transmembrane region" description="Helical" evidence="10">
    <location>
        <begin position="12"/>
        <end position="31"/>
    </location>
</feature>
<keyword evidence="9 10" id="KW-0407">Ion channel</keyword>
<dbReference type="NCBIfam" id="TIGR00220">
    <property type="entry name" value="mscL"/>
    <property type="match status" value="1"/>
</dbReference>
<dbReference type="Pfam" id="PF01741">
    <property type="entry name" value="MscL"/>
    <property type="match status" value="1"/>
</dbReference>
<protein>
    <recommendedName>
        <fullName evidence="10">Large-conductance mechanosensitive channel</fullName>
    </recommendedName>
</protein>
<comment type="subunit">
    <text evidence="10">Homopentamer.</text>
</comment>
<keyword evidence="12" id="KW-1185">Reference proteome</keyword>
<dbReference type="PROSITE" id="PS01327">
    <property type="entry name" value="MSCL"/>
    <property type="match status" value="1"/>
</dbReference>
<dbReference type="PANTHER" id="PTHR30266">
    <property type="entry name" value="MECHANOSENSITIVE CHANNEL MSCL"/>
    <property type="match status" value="1"/>
</dbReference>
<dbReference type="RefSeq" id="WP_015778210.1">
    <property type="nucleotide sequence ID" value="NC_013171.1"/>
</dbReference>
<keyword evidence="5 10" id="KW-0812">Transmembrane</keyword>
<accession>C7RDP8</accession>
<dbReference type="InterPro" id="IPR019823">
    <property type="entry name" value="Mechanosensitive_channel_CS"/>
</dbReference>
<evidence type="ECO:0000256" key="10">
    <source>
        <dbReference type="HAMAP-Rule" id="MF_00115"/>
    </source>
</evidence>
<keyword evidence="3 10" id="KW-0813">Transport</keyword>
<evidence type="ECO:0000256" key="6">
    <source>
        <dbReference type="ARBA" id="ARBA00022989"/>
    </source>
</evidence>
<keyword evidence="8 10" id="KW-0472">Membrane</keyword>
<organism evidence="11 12">
    <name type="scientific">Anaerococcus prevotii (strain ATCC 9321 / DSM 20548 / JCM 6508 / NCTC 11806 / PC1)</name>
    <name type="common">Peptostreptococcus prevotii</name>
    <name type="synonym">Peptococcus prevotii</name>
    <dbReference type="NCBI Taxonomy" id="525919"/>
    <lineage>
        <taxon>Bacteria</taxon>
        <taxon>Bacillati</taxon>
        <taxon>Bacillota</taxon>
        <taxon>Tissierellia</taxon>
        <taxon>Tissierellales</taxon>
        <taxon>Peptoniphilaceae</taxon>
        <taxon>Anaerococcus</taxon>
    </lineage>
</organism>
<reference evidence="11 12" key="1">
    <citation type="journal article" date="2009" name="Stand. Genomic Sci.">
        <title>Complete genome sequence of Anaerococcus prevotii type strain (PC1).</title>
        <authorList>
            <person name="Labutti K."/>
            <person name="Pukall R."/>
            <person name="Steenblock K."/>
            <person name="Glavina Del Rio T."/>
            <person name="Tice H."/>
            <person name="Copeland A."/>
            <person name="Cheng J.F."/>
            <person name="Lucas S."/>
            <person name="Chen F."/>
            <person name="Nolan M."/>
            <person name="Bruce D."/>
            <person name="Goodwin L."/>
            <person name="Pitluck S."/>
            <person name="Ivanova N."/>
            <person name="Mavromatis K."/>
            <person name="Ovchinnikova G."/>
            <person name="Pati A."/>
            <person name="Chen A."/>
            <person name="Palaniappan K."/>
            <person name="Land M."/>
            <person name="Hauser L."/>
            <person name="Chang Y.J."/>
            <person name="Jeffries C.D."/>
            <person name="Chain P."/>
            <person name="Saunders E."/>
            <person name="Brettin T."/>
            <person name="Detter J.C."/>
            <person name="Han C."/>
            <person name="Goker M."/>
            <person name="Bristow J."/>
            <person name="Eisen J.A."/>
            <person name="Markowitz V."/>
            <person name="Hugenholtz P."/>
            <person name="Kyrpides N.C."/>
            <person name="Klenk H.P."/>
            <person name="Lapidus A."/>
        </authorList>
    </citation>
    <scope>NUCLEOTIDE SEQUENCE [LARGE SCALE GENOMIC DNA]</scope>
    <source>
        <strain evidence="12">ATCC 9321 / DSM 20548 / JCM 6508 / NCTC 11806 / PC1</strain>
    </source>
</reference>
<dbReference type="Gene3D" id="1.10.1200.120">
    <property type="entry name" value="Large-conductance mechanosensitive channel, MscL, domain 1"/>
    <property type="match status" value="1"/>
</dbReference>
<comment type="similarity">
    <text evidence="2 10">Belongs to the MscL family.</text>
</comment>
<dbReference type="SUPFAM" id="SSF81330">
    <property type="entry name" value="Gated mechanosensitive channel"/>
    <property type="match status" value="1"/>
</dbReference>
<dbReference type="PRINTS" id="PR01264">
    <property type="entry name" value="MECHCHANNEL"/>
</dbReference>
<dbReference type="KEGG" id="apr:Apre_1288"/>
<evidence type="ECO:0000313" key="12">
    <source>
        <dbReference type="Proteomes" id="UP000002294"/>
    </source>
</evidence>
<feature type="transmembrane region" description="Helical" evidence="10">
    <location>
        <begin position="69"/>
        <end position="87"/>
    </location>
</feature>
<comment type="function">
    <text evidence="10">Channel that opens in response to stretch forces in the membrane lipid bilayer. May participate in the regulation of osmotic pressure changes within the cell.</text>
</comment>
<evidence type="ECO:0000256" key="2">
    <source>
        <dbReference type="ARBA" id="ARBA00007254"/>
    </source>
</evidence>
<dbReference type="PANTHER" id="PTHR30266:SF2">
    <property type="entry name" value="LARGE-CONDUCTANCE MECHANOSENSITIVE CHANNEL"/>
    <property type="match status" value="1"/>
</dbReference>
<gene>
    <name evidence="10" type="primary">mscL</name>
    <name evidence="11" type="ordered locus">Apre_1288</name>
</gene>
<evidence type="ECO:0000256" key="9">
    <source>
        <dbReference type="ARBA" id="ARBA00023303"/>
    </source>
</evidence>
<dbReference type="InterPro" id="IPR001185">
    <property type="entry name" value="MS_channel"/>
</dbReference>
<evidence type="ECO:0000256" key="5">
    <source>
        <dbReference type="ARBA" id="ARBA00022692"/>
    </source>
</evidence>
<dbReference type="OrthoDB" id="9810350at2"/>
<dbReference type="AlphaFoldDB" id="C7RDP8"/>
<evidence type="ECO:0000256" key="1">
    <source>
        <dbReference type="ARBA" id="ARBA00004651"/>
    </source>
</evidence>
<comment type="subcellular location">
    <subcellularLocation>
        <location evidence="1 10">Cell membrane</location>
        <topology evidence="1 10">Multi-pass membrane protein</topology>
    </subcellularLocation>
</comment>
<dbReference type="HAMAP" id="MF_00115">
    <property type="entry name" value="MscL"/>
    <property type="match status" value="1"/>
</dbReference>
<dbReference type="EMBL" id="CP001708">
    <property type="protein sequence ID" value="ACV29311.1"/>
    <property type="molecule type" value="Genomic_DNA"/>
</dbReference>
<evidence type="ECO:0000256" key="4">
    <source>
        <dbReference type="ARBA" id="ARBA00022475"/>
    </source>
</evidence>
<keyword evidence="7 10" id="KW-0406">Ion transport</keyword>
<dbReference type="InterPro" id="IPR036019">
    <property type="entry name" value="MscL_channel"/>
</dbReference>
<dbReference type="GO" id="GO:0008381">
    <property type="term" value="F:mechanosensitive monoatomic ion channel activity"/>
    <property type="evidence" value="ECO:0007669"/>
    <property type="project" value="UniProtKB-UniRule"/>
</dbReference>
<evidence type="ECO:0000313" key="11">
    <source>
        <dbReference type="EMBL" id="ACV29311.1"/>
    </source>
</evidence>
<dbReference type="InterPro" id="IPR037673">
    <property type="entry name" value="MSC/AndL"/>
</dbReference>
<sequence>MLKEFKEFIARGNVIDMAIGIIMGSAFTAIVKSLVDDILMPIISGLTAGINYEDIVVNIAGASLKVGNFINAVISFLIIAFVMFMIVKALNARHKDDEEEEVTTKDCPYCKSEIPVEATRCPHCTSKLAEYKNANE</sequence>
<dbReference type="GO" id="GO:0005886">
    <property type="term" value="C:plasma membrane"/>
    <property type="evidence" value="ECO:0007669"/>
    <property type="project" value="UniProtKB-SubCell"/>
</dbReference>
<evidence type="ECO:0000256" key="7">
    <source>
        <dbReference type="ARBA" id="ARBA00023065"/>
    </source>
</evidence>
<dbReference type="eggNOG" id="COG1970">
    <property type="taxonomic scope" value="Bacteria"/>
</dbReference>
<evidence type="ECO:0000256" key="3">
    <source>
        <dbReference type="ARBA" id="ARBA00022448"/>
    </source>
</evidence>
<dbReference type="STRING" id="525919.Apre_1288"/>
<evidence type="ECO:0000256" key="8">
    <source>
        <dbReference type="ARBA" id="ARBA00023136"/>
    </source>
</evidence>
<dbReference type="HOGENOM" id="CLU_095787_2_3_9"/>
<keyword evidence="4 10" id="KW-1003">Cell membrane</keyword>
<name>C7RDP8_ANAPD</name>
<proteinExistence type="inferred from homology"/>
<dbReference type="Proteomes" id="UP000002294">
    <property type="component" value="Chromosome"/>
</dbReference>
<keyword evidence="6 10" id="KW-1133">Transmembrane helix</keyword>